<feature type="transmembrane region" description="Helical" evidence="9">
    <location>
        <begin position="428"/>
        <end position="447"/>
    </location>
</feature>
<comment type="function">
    <text evidence="1">May be involved in vacuolar sorting and osmoregulation.</text>
</comment>
<comment type="similarity">
    <text evidence="3">Belongs to the peptidase M28 family.</text>
</comment>
<evidence type="ECO:0000256" key="3">
    <source>
        <dbReference type="ARBA" id="ARBA00010918"/>
    </source>
</evidence>
<dbReference type="SUPFAM" id="SSF53187">
    <property type="entry name" value="Zn-dependent exopeptidases"/>
    <property type="match status" value="1"/>
</dbReference>
<evidence type="ECO:0000313" key="12">
    <source>
        <dbReference type="Proteomes" id="UP000500938"/>
    </source>
</evidence>
<name>A0A6M4IVC9_9BACT</name>
<evidence type="ECO:0000259" key="10">
    <source>
        <dbReference type="Pfam" id="PF04389"/>
    </source>
</evidence>
<feature type="transmembrane region" description="Helical" evidence="9">
    <location>
        <begin position="354"/>
        <end position="376"/>
    </location>
</feature>
<feature type="transmembrane region" description="Helical" evidence="9">
    <location>
        <begin position="396"/>
        <end position="416"/>
    </location>
</feature>
<evidence type="ECO:0000256" key="8">
    <source>
        <dbReference type="ARBA" id="ARBA00031512"/>
    </source>
</evidence>
<feature type="transmembrane region" description="Helical" evidence="9">
    <location>
        <begin position="324"/>
        <end position="342"/>
    </location>
</feature>
<evidence type="ECO:0000313" key="11">
    <source>
        <dbReference type="EMBL" id="QJR36772.1"/>
    </source>
</evidence>
<organism evidence="11 12">
    <name type="scientific">Gemmatimonas groenlandica</name>
    <dbReference type="NCBI Taxonomy" id="2732249"/>
    <lineage>
        <taxon>Bacteria</taxon>
        <taxon>Pseudomonadati</taxon>
        <taxon>Gemmatimonadota</taxon>
        <taxon>Gemmatimonadia</taxon>
        <taxon>Gemmatimonadales</taxon>
        <taxon>Gemmatimonadaceae</taxon>
        <taxon>Gemmatimonas</taxon>
    </lineage>
</organism>
<evidence type="ECO:0000256" key="1">
    <source>
        <dbReference type="ARBA" id="ARBA00003273"/>
    </source>
</evidence>
<dbReference type="PANTHER" id="PTHR12147">
    <property type="entry name" value="METALLOPEPTIDASE M28 FAMILY MEMBER"/>
    <property type="match status" value="1"/>
</dbReference>
<evidence type="ECO:0000256" key="7">
    <source>
        <dbReference type="ARBA" id="ARBA00023180"/>
    </source>
</evidence>
<dbReference type="EMBL" id="CP053085">
    <property type="protein sequence ID" value="QJR36772.1"/>
    <property type="molecule type" value="Genomic_DNA"/>
</dbReference>
<dbReference type="Pfam" id="PF04389">
    <property type="entry name" value="Peptidase_M28"/>
    <property type="match status" value="1"/>
</dbReference>
<evidence type="ECO:0000256" key="2">
    <source>
        <dbReference type="ARBA" id="ARBA00004128"/>
    </source>
</evidence>
<evidence type="ECO:0000256" key="6">
    <source>
        <dbReference type="ARBA" id="ARBA00022989"/>
    </source>
</evidence>
<dbReference type="GO" id="GO:0006508">
    <property type="term" value="P:proteolysis"/>
    <property type="evidence" value="ECO:0007669"/>
    <property type="project" value="InterPro"/>
</dbReference>
<dbReference type="GO" id="GO:0005774">
    <property type="term" value="C:vacuolar membrane"/>
    <property type="evidence" value="ECO:0007669"/>
    <property type="project" value="UniProtKB-SubCell"/>
</dbReference>
<comment type="subcellular location">
    <subcellularLocation>
        <location evidence="2">Vacuole membrane</location>
        <topology evidence="2">Multi-pass membrane protein</topology>
    </subcellularLocation>
</comment>
<dbReference type="AlphaFoldDB" id="A0A6M4IVC9"/>
<evidence type="ECO:0000256" key="5">
    <source>
        <dbReference type="ARBA" id="ARBA00022554"/>
    </source>
</evidence>
<keyword evidence="12" id="KW-1185">Reference proteome</keyword>
<keyword evidence="6 9" id="KW-1133">Transmembrane helix</keyword>
<dbReference type="GO" id="GO:0008235">
    <property type="term" value="F:metalloexopeptidase activity"/>
    <property type="evidence" value="ECO:0007669"/>
    <property type="project" value="InterPro"/>
</dbReference>
<dbReference type="Gene3D" id="3.40.630.10">
    <property type="entry name" value="Zn peptidases"/>
    <property type="match status" value="1"/>
</dbReference>
<keyword evidence="9" id="KW-0472">Membrane</keyword>
<keyword evidence="7" id="KW-0325">Glycoprotein</keyword>
<evidence type="ECO:0000256" key="9">
    <source>
        <dbReference type="SAM" id="Phobius"/>
    </source>
</evidence>
<dbReference type="PANTHER" id="PTHR12147:SF58">
    <property type="entry name" value="VACUOLAR MEMBRANE PROTEASE"/>
    <property type="match status" value="1"/>
</dbReference>
<dbReference type="RefSeq" id="WP_171226205.1">
    <property type="nucleotide sequence ID" value="NZ_CP053085.1"/>
</dbReference>
<protein>
    <recommendedName>
        <fullName evidence="4">Vacuolar membrane protease</fullName>
    </recommendedName>
    <alternativeName>
        <fullName evidence="8">FXNA-related family protease 1</fullName>
    </alternativeName>
</protein>
<keyword evidence="9" id="KW-0812">Transmembrane</keyword>
<keyword evidence="5" id="KW-0926">Vacuole</keyword>
<dbReference type="Proteomes" id="UP000500938">
    <property type="component" value="Chromosome"/>
</dbReference>
<proteinExistence type="inferred from homology"/>
<evidence type="ECO:0000256" key="4">
    <source>
        <dbReference type="ARBA" id="ARBA00017435"/>
    </source>
</evidence>
<dbReference type="InterPro" id="IPR007484">
    <property type="entry name" value="Peptidase_M28"/>
</dbReference>
<dbReference type="InterPro" id="IPR045175">
    <property type="entry name" value="M28_fam"/>
</dbReference>
<gene>
    <name evidence="11" type="ORF">HKW67_15235</name>
</gene>
<sequence length="560" mass="58332">MTRSAPLRTLAALVLLVGALIVRSGLTPAPLPETAPAGEFSSSRALRHVRAIAERPHPSGSADHARVREYIMAELRTLGLEPQVQEATGVGTRYPAAGHVKNIVVRVRGRVAGGKAVLIAAHYDGVGAAPAAGDDGSGSAALLETLRALRAGAPLEHDVTALFTDAEESGLLGAAAFVREHPWARDVALTMNFEARGTTGRSLMFETGAGNLDVARVLATLNDVTASSLSVTIYRSLPNDTDLSELSLLGTPALNFAFVDGVERYHTFHDDVAHLDAGSLQHHGTQLLALTKTFGSGPLPRPVTSDAILFNSPFVGVLAYPESYSVPIALVVAAAVIGLAVFTARSDKKWARGMLLGAVAMLVATALGGLASSQLATTIEKVHTATTWDGQPSWSGAYALALAMLALAIAAGAWALARRWATRDALHVGALVVWVGIACFTAVKLPVGELSVRVARARGRACRCGRDGDARQRGCDCRTLGSHGDRGIVPGAGVHHGCRLHTAAGRTRRHWCRRARAAAGVVVGAATRVAWGRASLAIGWAYCGGVTGTRCGGSDDSASR</sequence>
<feature type="domain" description="Peptidase M28" evidence="10">
    <location>
        <begin position="102"/>
        <end position="290"/>
    </location>
</feature>
<accession>A0A6M4IVC9</accession>
<dbReference type="KEGG" id="ggr:HKW67_15235"/>
<reference evidence="11 12" key="1">
    <citation type="submission" date="2020-05" db="EMBL/GenBank/DDBJ databases">
        <title>Complete genome sequence of Gemmatimonas greenlandica TET16.</title>
        <authorList>
            <person name="Zeng Y."/>
        </authorList>
    </citation>
    <scope>NUCLEOTIDE SEQUENCE [LARGE SCALE GENOMIC DNA]</scope>
    <source>
        <strain evidence="11 12">TET16</strain>
    </source>
</reference>